<accession>R8B8M9</accession>
<dbReference type="GeneID" id="19329679"/>
<reference evidence="2" key="1">
    <citation type="journal article" date="2013" name="Genome Announc.">
        <title>Draft genome sequence of the ascomycete Phaeoacremonium aleophilum strain UCR-PA7, a causal agent of the esca disease complex in grapevines.</title>
        <authorList>
            <person name="Blanco-Ulate B."/>
            <person name="Rolshausen P."/>
            <person name="Cantu D."/>
        </authorList>
    </citation>
    <scope>NUCLEOTIDE SEQUENCE [LARGE SCALE GENOMIC DNA]</scope>
    <source>
        <strain evidence="2">UCR-PA7</strain>
    </source>
</reference>
<evidence type="ECO:0000313" key="1">
    <source>
        <dbReference type="EMBL" id="EON95656.1"/>
    </source>
</evidence>
<dbReference type="OrthoDB" id="3800077at2759"/>
<dbReference type="SUPFAM" id="SSF89372">
    <property type="entry name" value="Fucose-specific lectin"/>
    <property type="match status" value="1"/>
</dbReference>
<dbReference type="HOGENOM" id="CLU_027100_0_0_1"/>
<dbReference type="Proteomes" id="UP000014074">
    <property type="component" value="Unassembled WGS sequence"/>
</dbReference>
<evidence type="ECO:0008006" key="3">
    <source>
        <dbReference type="Google" id="ProtNLM"/>
    </source>
</evidence>
<evidence type="ECO:0000313" key="2">
    <source>
        <dbReference type="Proteomes" id="UP000014074"/>
    </source>
</evidence>
<dbReference type="RefSeq" id="XP_007919494.1">
    <property type="nucleotide sequence ID" value="XM_007921303.1"/>
</dbReference>
<keyword evidence="2" id="KW-1185">Reference proteome</keyword>
<dbReference type="eggNOG" id="ENOG502RQXC">
    <property type="taxonomic scope" value="Eukaryota"/>
</dbReference>
<organism evidence="1 2">
    <name type="scientific">Phaeoacremonium minimum (strain UCR-PA7)</name>
    <name type="common">Esca disease fungus</name>
    <name type="synonym">Togninia minima</name>
    <dbReference type="NCBI Taxonomy" id="1286976"/>
    <lineage>
        <taxon>Eukaryota</taxon>
        <taxon>Fungi</taxon>
        <taxon>Dikarya</taxon>
        <taxon>Ascomycota</taxon>
        <taxon>Pezizomycotina</taxon>
        <taxon>Sordariomycetes</taxon>
        <taxon>Sordariomycetidae</taxon>
        <taxon>Togniniales</taxon>
        <taxon>Togniniaceae</taxon>
        <taxon>Phaeoacremonium</taxon>
    </lineage>
</organism>
<dbReference type="EMBL" id="KB933378">
    <property type="protein sequence ID" value="EON95656.1"/>
    <property type="molecule type" value="Genomic_DNA"/>
</dbReference>
<gene>
    <name evidence="1" type="ORF">UCRPA7_8793</name>
</gene>
<proteinExistence type="predicted"/>
<dbReference type="AlphaFoldDB" id="R8B8M9"/>
<name>R8B8M9_PHAM7</name>
<dbReference type="Gene3D" id="2.120.10.70">
    <property type="entry name" value="Fucose-specific lectin"/>
    <property type="match status" value="1"/>
</dbReference>
<sequence length="328" mass="35408">MIQPNSALAVTGWRFGTDFAIRLFYQGPDDLIRYSAYDTVFANWSAPRVLSVKASSNTSLSTSIIWWEPDVVDLNPYPQMQLFFRGTSGKIEGQNWRDGGPATGFSDSIVNASFTPAADSRLATYWPSTLYQDDDGSVQEIFFNLTNGGYQTATSLSVSGTAAGPLIALPLTPSHNGRELRVLYRRTDGKMYEFNRNSGGTTASSSGAMPFSVPDEAGVGAFATANSDDTLTTYLLWQDTSNNGTVQIVWQDGSSDGWKGPVTDSVFDGADNPTQLACVTAGSSGGAAVVPLQAKDDMNRCYFQVGGALKEVWYNGSKWVDMGFVKMP</sequence>
<dbReference type="KEGG" id="tmn:UCRPA7_8793"/>
<protein>
    <recommendedName>
        <fullName evidence="3">Fucose-specific lectin</fullName>
    </recommendedName>
</protein>